<dbReference type="Gene3D" id="1.10.287.1120">
    <property type="entry name" value="Bipartite methylase S protein"/>
    <property type="match status" value="1"/>
</dbReference>
<dbReference type="PANTHER" id="PTHR30408">
    <property type="entry name" value="TYPE-1 RESTRICTION ENZYME ECOKI SPECIFICITY PROTEIN"/>
    <property type="match status" value="1"/>
</dbReference>
<evidence type="ECO:0000313" key="9">
    <source>
        <dbReference type="Proteomes" id="UP000249902"/>
    </source>
</evidence>
<dbReference type="GO" id="GO:0009307">
    <property type="term" value="P:DNA restriction-modification system"/>
    <property type="evidence" value="ECO:0007669"/>
    <property type="project" value="UniProtKB-KW"/>
</dbReference>
<keyword evidence="6" id="KW-0378">Hydrolase</keyword>
<evidence type="ECO:0000256" key="2">
    <source>
        <dbReference type="ARBA" id="ARBA00022747"/>
    </source>
</evidence>
<dbReference type="InterPro" id="IPR000055">
    <property type="entry name" value="Restrct_endonuc_typeI_TRD"/>
</dbReference>
<dbReference type="CDD" id="cd17276">
    <property type="entry name" value="RMtype1_S_Sau1132ORF3780P-TRD1-CR1_like"/>
    <property type="match status" value="1"/>
</dbReference>
<dbReference type="InterPro" id="IPR052021">
    <property type="entry name" value="Type-I_RS_S_subunit"/>
</dbReference>
<evidence type="ECO:0000256" key="1">
    <source>
        <dbReference type="ARBA" id="ARBA00010923"/>
    </source>
</evidence>
<dbReference type="CDD" id="cd17274">
    <property type="entry name" value="RMtype1_S_Eco540ANI-TRD1-CR1_like"/>
    <property type="match status" value="1"/>
</dbReference>
<gene>
    <name evidence="6" type="ORF">CGC55_08965</name>
    <name evidence="7" type="ORF">NCTC11653_01500</name>
</gene>
<dbReference type="Pfam" id="PF01420">
    <property type="entry name" value="Methylase_S"/>
    <property type="match status" value="2"/>
</dbReference>
<dbReference type="Gene3D" id="3.90.220.20">
    <property type="entry name" value="DNA methylase specificity domains"/>
    <property type="match status" value="2"/>
</dbReference>
<accession>A0AAX2IC45</accession>
<feature type="domain" description="Type I restriction modification DNA specificity" evidence="5">
    <location>
        <begin position="6"/>
        <end position="187"/>
    </location>
</feature>
<sequence length="384" mass="43955">MITNIPKHWKIKKLGEIANISSGTTPFRKNPLFYDNADIPWVKTTDLNNSYITTTEEKVSMYALNNTSLRLYPTNTVLVAMYGGFNQIGRTGKLAMEATINQALSALVLKNDDVNSDYLLFWLNTNVEKWKRFAGSSRKDPNINGKDVAEFSILIPPLKEQEKIAEMLLTCDKAIRLTTQIITQLKQRNQGLAQQLLTGEKRVKGFENSVWKEVRLGELLDYEQPTNYLVKNTDYSNEYKIPVLTAGKTFILGYTNEKEGICTNIPLILFDDFTTDSRYIDFPFKVKSSAVKLLKTKKNVNLRFIFEAMKLIKYAIGGHERHWISKYAFLTIFVPSFKEQNAIAQILDTAHQELKLYEQKLQLLQAQKKTLMQKLLTGEVLTLA</sequence>
<dbReference type="GO" id="GO:0003677">
    <property type="term" value="F:DNA binding"/>
    <property type="evidence" value="ECO:0007669"/>
    <property type="project" value="UniProtKB-KW"/>
</dbReference>
<keyword evidence="3" id="KW-0238">DNA-binding</keyword>
<feature type="domain" description="Type I restriction modification DNA specificity" evidence="5">
    <location>
        <begin position="209"/>
        <end position="364"/>
    </location>
</feature>
<evidence type="ECO:0000259" key="5">
    <source>
        <dbReference type="Pfam" id="PF01420"/>
    </source>
</evidence>
<evidence type="ECO:0000313" key="8">
    <source>
        <dbReference type="Proteomes" id="UP000217301"/>
    </source>
</evidence>
<keyword evidence="6" id="KW-0255">Endonuclease</keyword>
<dbReference type="SUPFAM" id="SSF116734">
    <property type="entry name" value="DNA methylase specificity domain"/>
    <property type="match status" value="2"/>
</dbReference>
<keyword evidence="4" id="KW-0175">Coiled coil</keyword>
<dbReference type="Proteomes" id="UP000249902">
    <property type="component" value="Unassembled WGS sequence"/>
</dbReference>
<keyword evidence="8" id="KW-1185">Reference proteome</keyword>
<dbReference type="InterPro" id="IPR044946">
    <property type="entry name" value="Restrct_endonuc_typeI_TRD_sf"/>
</dbReference>
<dbReference type="KEGG" id="cspu:CGC55_08965"/>
<reference evidence="6" key="1">
    <citation type="journal article" date="2017" name="Genome Announc.">
        <title>Twelve Complete Reference Genomes of Clinical Isolates in the Capnocytophaga Genus.</title>
        <authorList>
            <person name="Villarma A."/>
            <person name="Gulvik C.A."/>
            <person name="Rowe L.A."/>
            <person name="Sheth M."/>
            <person name="Juieng P."/>
            <person name="Nicholson A.C."/>
            <person name="Loparev V.N."/>
            <person name="McQuiston J.R."/>
        </authorList>
    </citation>
    <scope>NUCLEOTIDE SEQUENCE</scope>
    <source>
        <strain evidence="6">KC1668</strain>
    </source>
</reference>
<feature type="coiled-coil region" evidence="4">
    <location>
        <begin position="347"/>
        <end position="374"/>
    </location>
</feature>
<evidence type="ECO:0000313" key="7">
    <source>
        <dbReference type="EMBL" id="SQA75595.1"/>
    </source>
</evidence>
<dbReference type="GO" id="GO:0004519">
    <property type="term" value="F:endonuclease activity"/>
    <property type="evidence" value="ECO:0007669"/>
    <property type="project" value="UniProtKB-KW"/>
</dbReference>
<evidence type="ECO:0000313" key="6">
    <source>
        <dbReference type="EMBL" id="ATA84624.1"/>
    </source>
</evidence>
<name>A0AAX2IC45_CAPSP</name>
<keyword evidence="6" id="KW-0540">Nuclease</keyword>
<organism evidence="7 9">
    <name type="scientific">Capnocytophaga sputigena</name>
    <dbReference type="NCBI Taxonomy" id="1019"/>
    <lineage>
        <taxon>Bacteria</taxon>
        <taxon>Pseudomonadati</taxon>
        <taxon>Bacteroidota</taxon>
        <taxon>Flavobacteriia</taxon>
        <taxon>Flavobacteriales</taxon>
        <taxon>Flavobacteriaceae</taxon>
        <taxon>Capnocytophaga</taxon>
    </lineage>
</organism>
<dbReference type="REBASE" id="423495">
    <property type="entry name" value="S.Csp11653I"/>
</dbReference>
<dbReference type="EMBL" id="UAVP01000008">
    <property type="protein sequence ID" value="SQA75595.1"/>
    <property type="molecule type" value="Genomic_DNA"/>
</dbReference>
<evidence type="ECO:0000256" key="3">
    <source>
        <dbReference type="ARBA" id="ARBA00023125"/>
    </source>
</evidence>
<dbReference type="EMBL" id="CP022385">
    <property type="protein sequence ID" value="ATA84624.1"/>
    <property type="molecule type" value="Genomic_DNA"/>
</dbReference>
<proteinExistence type="inferred from homology"/>
<keyword evidence="2" id="KW-0680">Restriction system</keyword>
<dbReference type="PANTHER" id="PTHR30408:SF12">
    <property type="entry name" value="TYPE I RESTRICTION ENZYME MJAVIII SPECIFICITY SUBUNIT"/>
    <property type="match status" value="1"/>
</dbReference>
<dbReference type="AlphaFoldDB" id="A0AAX2IC45"/>
<dbReference type="Proteomes" id="UP000217301">
    <property type="component" value="Chromosome"/>
</dbReference>
<reference evidence="7 9" key="3">
    <citation type="submission" date="2018-06" db="EMBL/GenBank/DDBJ databases">
        <authorList>
            <consortium name="Pathogen Informatics"/>
            <person name="Doyle S."/>
        </authorList>
    </citation>
    <scope>NUCLEOTIDE SEQUENCE [LARGE SCALE GENOMIC DNA]</scope>
    <source>
        <strain evidence="7 9">NCTC11653</strain>
    </source>
</reference>
<comment type="similarity">
    <text evidence="1">Belongs to the type-I restriction system S methylase family.</text>
</comment>
<protein>
    <submittedName>
        <fullName evidence="6">Restriction endonuclease subunit S</fullName>
    </submittedName>
    <submittedName>
        <fullName evidence="7">Type I restriction enzyme specificity protein MPN_089</fullName>
    </submittedName>
</protein>
<dbReference type="RefSeq" id="WP_002677669.1">
    <property type="nucleotide sequence ID" value="NZ_CP022385.1"/>
</dbReference>
<reference evidence="8" key="2">
    <citation type="submission" date="2017-06" db="EMBL/GenBank/DDBJ databases">
        <title>Capnocytophaga spp. assemblies.</title>
        <authorList>
            <person name="Gulvik C.A."/>
        </authorList>
    </citation>
    <scope>NUCLEOTIDE SEQUENCE [LARGE SCALE GENOMIC DNA]</scope>
    <source>
        <strain evidence="8">KC1668</strain>
    </source>
</reference>
<evidence type="ECO:0000256" key="4">
    <source>
        <dbReference type="SAM" id="Coils"/>
    </source>
</evidence>